<evidence type="ECO:0008006" key="2">
    <source>
        <dbReference type="Google" id="ProtNLM"/>
    </source>
</evidence>
<dbReference type="EMBL" id="BARV01012278">
    <property type="protein sequence ID" value="GAI02833.1"/>
    <property type="molecule type" value="Genomic_DNA"/>
</dbReference>
<evidence type="ECO:0000313" key="1">
    <source>
        <dbReference type="EMBL" id="GAI02833.1"/>
    </source>
</evidence>
<dbReference type="SUPFAM" id="SSF56112">
    <property type="entry name" value="Protein kinase-like (PK-like)"/>
    <property type="match status" value="1"/>
</dbReference>
<feature type="non-terminal residue" evidence="1">
    <location>
        <position position="1"/>
    </location>
</feature>
<proteinExistence type="predicted"/>
<dbReference type="InterPro" id="IPR011009">
    <property type="entry name" value="Kinase-like_dom_sf"/>
</dbReference>
<comment type="caution">
    <text evidence="1">The sequence shown here is derived from an EMBL/GenBank/DDBJ whole genome shotgun (WGS) entry which is preliminary data.</text>
</comment>
<dbReference type="AlphaFoldDB" id="X1K8B8"/>
<name>X1K8B8_9ZZZZ</name>
<organism evidence="1">
    <name type="scientific">marine sediment metagenome</name>
    <dbReference type="NCBI Taxonomy" id="412755"/>
    <lineage>
        <taxon>unclassified sequences</taxon>
        <taxon>metagenomes</taxon>
        <taxon>ecological metagenomes</taxon>
    </lineage>
</organism>
<protein>
    <recommendedName>
        <fullName evidence="2">Protein kinase domain-containing protein</fullName>
    </recommendedName>
</protein>
<reference evidence="1" key="1">
    <citation type="journal article" date="2014" name="Front. Microbiol.">
        <title>High frequency of phylogenetically diverse reductive dehalogenase-homologous genes in deep subseafloor sedimentary metagenomes.</title>
        <authorList>
            <person name="Kawai M."/>
            <person name="Futagami T."/>
            <person name="Toyoda A."/>
            <person name="Takaki Y."/>
            <person name="Nishi S."/>
            <person name="Hori S."/>
            <person name="Arai W."/>
            <person name="Tsubouchi T."/>
            <person name="Morono Y."/>
            <person name="Uchiyama I."/>
            <person name="Ito T."/>
            <person name="Fujiyama A."/>
            <person name="Inagaki F."/>
            <person name="Takami H."/>
        </authorList>
    </citation>
    <scope>NUCLEOTIDE SEQUENCE</scope>
    <source>
        <strain evidence="1">Expedition CK06-06</strain>
    </source>
</reference>
<dbReference type="Gene3D" id="3.30.200.20">
    <property type="entry name" value="Phosphorylase Kinase, domain 1"/>
    <property type="match status" value="1"/>
</dbReference>
<accession>X1K8B8</accession>
<gene>
    <name evidence="1" type="ORF">S06H3_22823</name>
</gene>
<sequence length="129" mass="15149">GRYLLRMPEQIAYTMNNLTKILSFLSENGYRVLKHMGLGTTSHVFIIEKKKTKYALKIARDDHTQANSLELEYNIMKYLSTNEMSCYLPVIEDWIGEINGFLMEYLEYPKGSNRGTMLLMNMKKVKTHW</sequence>